<dbReference type="eggNOG" id="ENOG5033XXS">
    <property type="taxonomic scope" value="Bacteria"/>
</dbReference>
<evidence type="ECO:0000313" key="2">
    <source>
        <dbReference type="Proteomes" id="UP000001203"/>
    </source>
</evidence>
<gene>
    <name evidence="1" type="ordered locus">cce_4100</name>
</gene>
<dbReference type="STRING" id="43989.cce_4100"/>
<proteinExistence type="predicted"/>
<dbReference type="RefSeq" id="WP_012362345.1">
    <property type="nucleotide sequence ID" value="NC_010546.1"/>
</dbReference>
<keyword evidence="2" id="KW-1185">Reference proteome</keyword>
<reference evidence="1 2" key="1">
    <citation type="journal article" date="2008" name="Proc. Natl. Acad. Sci. U.S.A.">
        <title>The genome of Cyanothece 51142, a unicellular diazotrophic cyanobacterium important in the marine nitrogen cycle.</title>
        <authorList>
            <person name="Welsh E.A."/>
            <person name="Liberton M."/>
            <person name="Stoeckel J."/>
            <person name="Loh T."/>
            <person name="Elvitigala T."/>
            <person name="Wang C."/>
            <person name="Wollam A."/>
            <person name="Fulton R.S."/>
            <person name="Clifton S.W."/>
            <person name="Jacobs J.M."/>
            <person name="Aurora R."/>
            <person name="Ghosh B.K."/>
            <person name="Sherman L.A."/>
            <person name="Smith R.D."/>
            <person name="Wilson R.K."/>
            <person name="Pakrasi H.B."/>
        </authorList>
    </citation>
    <scope>NUCLEOTIDE SEQUENCE [LARGE SCALE GENOMIC DNA]</scope>
    <source>
        <strain evidence="2">ATCC 51142 / BH68</strain>
    </source>
</reference>
<sequence>MMVQSGIDILADARLNWSRVLAFAWGNEQVLNDLRKDPKTTIIRLANSQYTNVDVDVDTADAAETIREQTEQDPGESYRGYLPIPNPLGGLENLEQSKLQELLQNGLTGILRFDENAQLWSEELLAVWNDSDRLIQVRQHPLNNLIHTDTLQTSQYGILPIPDLPDGLKDLGIEELRSFLGDGDNMSYLGGIFLLGS</sequence>
<dbReference type="OrthoDB" id="9952152at2"/>
<accession>B1WRK7</accession>
<protein>
    <submittedName>
        <fullName evidence="1">Uncharacterized protein</fullName>
    </submittedName>
</protein>
<dbReference type="AlphaFoldDB" id="B1WRK7"/>
<dbReference type="Proteomes" id="UP000001203">
    <property type="component" value="Chromosome circular"/>
</dbReference>
<dbReference type="KEGG" id="cyt:cce_4100"/>
<organism evidence="1 2">
    <name type="scientific">Crocosphaera subtropica (strain ATCC 51142 / BH68)</name>
    <name type="common">Cyanothece sp. (strain ATCC 51142)</name>
    <dbReference type="NCBI Taxonomy" id="43989"/>
    <lineage>
        <taxon>Bacteria</taxon>
        <taxon>Bacillati</taxon>
        <taxon>Cyanobacteriota</taxon>
        <taxon>Cyanophyceae</taxon>
        <taxon>Oscillatoriophycideae</taxon>
        <taxon>Chroococcales</taxon>
        <taxon>Aphanothecaceae</taxon>
        <taxon>Crocosphaera</taxon>
        <taxon>Crocosphaera subtropica</taxon>
    </lineage>
</organism>
<name>B1WRK7_CROS5</name>
<dbReference type="EMBL" id="CP000806">
    <property type="protein sequence ID" value="ACB53448.1"/>
    <property type="molecule type" value="Genomic_DNA"/>
</dbReference>
<dbReference type="HOGENOM" id="CLU_1382120_0_0_3"/>
<evidence type="ECO:0000313" key="1">
    <source>
        <dbReference type="EMBL" id="ACB53448.1"/>
    </source>
</evidence>